<evidence type="ECO:0000256" key="2">
    <source>
        <dbReference type="ARBA" id="ARBA00022475"/>
    </source>
</evidence>
<dbReference type="eggNOG" id="COG1269">
    <property type="taxonomic scope" value="Bacteria"/>
</dbReference>
<dbReference type="OrthoDB" id="182256at2"/>
<keyword evidence="4 8" id="KW-0812">Transmembrane</keyword>
<evidence type="ECO:0008006" key="11">
    <source>
        <dbReference type="Google" id="ProtNLM"/>
    </source>
</evidence>
<comment type="subcellular location">
    <subcellularLocation>
        <location evidence="1">Cell membrane</location>
        <topology evidence="1">Multi-pass membrane protein</topology>
    </subcellularLocation>
</comment>
<feature type="transmembrane region" description="Helical" evidence="8">
    <location>
        <begin position="86"/>
        <end position="105"/>
    </location>
</feature>
<accession>B1ZT95</accession>
<organism evidence="9 10">
    <name type="scientific">Opitutus terrae (strain DSM 11246 / JCM 15787 / PB90-1)</name>
    <dbReference type="NCBI Taxonomy" id="452637"/>
    <lineage>
        <taxon>Bacteria</taxon>
        <taxon>Pseudomonadati</taxon>
        <taxon>Verrucomicrobiota</taxon>
        <taxon>Opitutia</taxon>
        <taxon>Opitutales</taxon>
        <taxon>Opitutaceae</taxon>
        <taxon>Opitutus</taxon>
    </lineage>
</organism>
<feature type="transmembrane region" description="Helical" evidence="8">
    <location>
        <begin position="271"/>
        <end position="291"/>
    </location>
</feature>
<evidence type="ECO:0000256" key="3">
    <source>
        <dbReference type="ARBA" id="ARBA00022670"/>
    </source>
</evidence>
<dbReference type="AlphaFoldDB" id="B1ZT95"/>
<feature type="transmembrane region" description="Helical" evidence="8">
    <location>
        <begin position="141"/>
        <end position="160"/>
    </location>
</feature>
<sequence length="542" mass="60362">MALSGLPTSRVGLVNASIPLTRLSLGWWLSLGLLAVGWLLVLNQQRLEWTVNPTYAYGWAVPLLAGYLFYERWRSRPRTHSRGERRAWLIVPALLLLAYLPVRVVQEANPDWVKVNWIMAGLMIGMSLSAVFSLSGWRAMLYCAFPILFMMTALPWPVWIEDTLTKSLMHLNASAAAEVLTLAGYPALTKGNMILIGSSWVNVEEACSGIRSLQTAFMVSLFFGEFHRLGWLARGALMLGSFAIAFLLNFGRTVTLTFLGGVGGNELSEKWHDTVGNVVMGLCLLALWLLAEAFQRWRRRPVAVGALPPVPPAHAPFPAWFALAGVLWFAVAEASTLGWYRYHERGAEPPVAWNVDWPKNSPSYREDTLGERSQALLKYNEGTIASWRTENGYRWQMYYLRWLPGRVSKFLAGGHYPTVCLPASGLRLVSETGTFTCQVGALAIPFRTYLFDDNGRDVYVFHAILEDNADSYEQRIVYRQANSTERLNSVLRGERNLGQRVIGVAITGPLDAAEAQQTLQATLQDIVVTSPTSDALASLPHP</sequence>
<dbReference type="GO" id="GO:0005886">
    <property type="term" value="C:plasma membrane"/>
    <property type="evidence" value="ECO:0007669"/>
    <property type="project" value="UniProtKB-SubCell"/>
</dbReference>
<dbReference type="InterPro" id="IPR026392">
    <property type="entry name" value="Exo/Archaeosortase_dom"/>
</dbReference>
<evidence type="ECO:0000256" key="6">
    <source>
        <dbReference type="ARBA" id="ARBA00022989"/>
    </source>
</evidence>
<name>B1ZT95_OPITP</name>
<dbReference type="InterPro" id="IPR019127">
    <property type="entry name" value="Exosortase"/>
</dbReference>
<feature type="transmembrane region" description="Helical" evidence="8">
    <location>
        <begin position="54"/>
        <end position="70"/>
    </location>
</feature>
<dbReference type="KEGG" id="ote:Oter_3270"/>
<evidence type="ECO:0000256" key="8">
    <source>
        <dbReference type="SAM" id="Phobius"/>
    </source>
</evidence>
<keyword evidence="2" id="KW-1003">Cell membrane</keyword>
<evidence type="ECO:0000256" key="7">
    <source>
        <dbReference type="ARBA" id="ARBA00023136"/>
    </source>
</evidence>
<dbReference type="Proteomes" id="UP000007013">
    <property type="component" value="Chromosome"/>
</dbReference>
<dbReference type="NCBIfam" id="TIGR04178">
    <property type="entry name" value="exo_archaeo"/>
    <property type="match status" value="1"/>
</dbReference>
<dbReference type="STRING" id="452637.Oter_3270"/>
<keyword evidence="10" id="KW-1185">Reference proteome</keyword>
<dbReference type="Pfam" id="PF09721">
    <property type="entry name" value="Exosortase_EpsH"/>
    <property type="match status" value="1"/>
</dbReference>
<evidence type="ECO:0000313" key="10">
    <source>
        <dbReference type="Proteomes" id="UP000007013"/>
    </source>
</evidence>
<evidence type="ECO:0000256" key="5">
    <source>
        <dbReference type="ARBA" id="ARBA00022801"/>
    </source>
</evidence>
<dbReference type="HOGENOM" id="CLU_503287_0_0_0"/>
<dbReference type="GO" id="GO:0008233">
    <property type="term" value="F:peptidase activity"/>
    <property type="evidence" value="ECO:0007669"/>
    <property type="project" value="UniProtKB-KW"/>
</dbReference>
<protein>
    <recommendedName>
        <fullName evidence="11">Eight transmembrane protein EpsH</fullName>
    </recommendedName>
</protein>
<evidence type="ECO:0000256" key="4">
    <source>
        <dbReference type="ARBA" id="ARBA00022692"/>
    </source>
</evidence>
<feature type="transmembrane region" description="Helical" evidence="8">
    <location>
        <begin position="231"/>
        <end position="250"/>
    </location>
</feature>
<feature type="transmembrane region" description="Helical" evidence="8">
    <location>
        <begin position="25"/>
        <end position="42"/>
    </location>
</feature>
<dbReference type="EMBL" id="CP001032">
    <property type="protein sequence ID" value="ACB76549.1"/>
    <property type="molecule type" value="Genomic_DNA"/>
</dbReference>
<dbReference type="GO" id="GO:0006508">
    <property type="term" value="P:proteolysis"/>
    <property type="evidence" value="ECO:0007669"/>
    <property type="project" value="UniProtKB-KW"/>
</dbReference>
<proteinExistence type="predicted"/>
<dbReference type="RefSeq" id="WP_012376078.1">
    <property type="nucleotide sequence ID" value="NC_010571.1"/>
</dbReference>
<gene>
    <name evidence="9" type="ordered locus">Oter_3270</name>
</gene>
<feature type="transmembrane region" description="Helical" evidence="8">
    <location>
        <begin position="117"/>
        <end position="134"/>
    </location>
</feature>
<keyword evidence="7 8" id="KW-0472">Membrane</keyword>
<reference evidence="9 10" key="1">
    <citation type="journal article" date="2011" name="J. Bacteriol.">
        <title>Genome sequence of the verrucomicrobium Opitutus terrae PB90-1, an abundant inhabitant of rice paddy soil ecosystems.</title>
        <authorList>
            <person name="van Passel M.W."/>
            <person name="Kant R."/>
            <person name="Palva A."/>
            <person name="Copeland A."/>
            <person name="Lucas S."/>
            <person name="Lapidus A."/>
            <person name="Glavina del Rio T."/>
            <person name="Pitluck S."/>
            <person name="Goltsman E."/>
            <person name="Clum A."/>
            <person name="Sun H."/>
            <person name="Schmutz J."/>
            <person name="Larimer F.W."/>
            <person name="Land M.L."/>
            <person name="Hauser L."/>
            <person name="Kyrpides N."/>
            <person name="Mikhailova N."/>
            <person name="Richardson P.P."/>
            <person name="Janssen P.H."/>
            <person name="de Vos W.M."/>
            <person name="Smidt H."/>
        </authorList>
    </citation>
    <scope>NUCLEOTIDE SEQUENCE [LARGE SCALE GENOMIC DNA]</scope>
    <source>
        <strain evidence="10">DSM 11246 / JCM 15787 / PB90-1</strain>
    </source>
</reference>
<evidence type="ECO:0000256" key="1">
    <source>
        <dbReference type="ARBA" id="ARBA00004651"/>
    </source>
</evidence>
<evidence type="ECO:0000313" key="9">
    <source>
        <dbReference type="EMBL" id="ACB76549.1"/>
    </source>
</evidence>
<keyword evidence="6 8" id="KW-1133">Transmembrane helix</keyword>
<keyword evidence="5" id="KW-0378">Hydrolase</keyword>
<keyword evidence="3" id="KW-0645">Protease</keyword>